<feature type="compositionally biased region" description="Low complexity" evidence="2">
    <location>
        <begin position="199"/>
        <end position="214"/>
    </location>
</feature>
<feature type="non-terminal residue" evidence="3">
    <location>
        <position position="358"/>
    </location>
</feature>
<feature type="region of interest" description="Disordered" evidence="2">
    <location>
        <begin position="168"/>
        <end position="229"/>
    </location>
</feature>
<organism evidence="3 4">
    <name type="scientific">Prorocentrum cordatum</name>
    <dbReference type="NCBI Taxonomy" id="2364126"/>
    <lineage>
        <taxon>Eukaryota</taxon>
        <taxon>Sar</taxon>
        <taxon>Alveolata</taxon>
        <taxon>Dinophyceae</taxon>
        <taxon>Prorocentrales</taxon>
        <taxon>Prorocentraceae</taxon>
        <taxon>Prorocentrum</taxon>
    </lineage>
</organism>
<evidence type="ECO:0000256" key="2">
    <source>
        <dbReference type="SAM" id="MobiDB-lite"/>
    </source>
</evidence>
<evidence type="ECO:0000313" key="4">
    <source>
        <dbReference type="Proteomes" id="UP001189429"/>
    </source>
</evidence>
<keyword evidence="4" id="KW-1185">Reference proteome</keyword>
<comment type="caution">
    <text evidence="3">The sequence shown here is derived from an EMBL/GenBank/DDBJ whole genome shotgun (WGS) entry which is preliminary data.</text>
</comment>
<feature type="compositionally biased region" description="Gly residues" evidence="2">
    <location>
        <begin position="215"/>
        <end position="227"/>
    </location>
</feature>
<reference evidence="3" key="1">
    <citation type="submission" date="2023-10" db="EMBL/GenBank/DDBJ databases">
        <authorList>
            <person name="Chen Y."/>
            <person name="Shah S."/>
            <person name="Dougan E. K."/>
            <person name="Thang M."/>
            <person name="Chan C."/>
        </authorList>
    </citation>
    <scope>NUCLEOTIDE SEQUENCE [LARGE SCALE GENOMIC DNA]</scope>
</reference>
<protein>
    <submittedName>
        <fullName evidence="3">Uncharacterized protein</fullName>
    </submittedName>
</protein>
<feature type="coiled-coil region" evidence="1">
    <location>
        <begin position="54"/>
        <end position="95"/>
    </location>
</feature>
<keyword evidence="1" id="KW-0175">Coiled coil</keyword>
<evidence type="ECO:0000256" key="1">
    <source>
        <dbReference type="SAM" id="Coils"/>
    </source>
</evidence>
<feature type="non-terminal residue" evidence="3">
    <location>
        <position position="1"/>
    </location>
</feature>
<accession>A0ABN9RNU6</accession>
<proteinExistence type="predicted"/>
<gene>
    <name evidence="3" type="ORF">PCOR1329_LOCUS20761</name>
</gene>
<sequence>PSLADLGDYLSKALAGAGLAGDPDATRLATDFSTLASQKLVAAPATPKPPHAQLKEATADCSRKQETLERAAKSLEQARLQLEKVQSKFDEAADAVMAAELHRLELQGAANPTETAEQSLLGVDPELFESLDELENDKQALEQFQKQLQDVTHQAEAKQKELQALLERARSAHQAAAKRRKRGPDGEESDQKAMLGRIKASAQAQAREAAAGKAAGSGKGGAAGSGKGPDASSFDIFGSITEWGPRAARFLAQGQERGIVALVETHKGEKDMPDTCQSIDKDGCRLAYAAARPSDKSERGLSGGEWILAKKHVATSNFESARQSARVAGRLGPCRGFAPTVAHAESGNLVLIAAYLQP</sequence>
<name>A0ABN9RNU6_9DINO</name>
<evidence type="ECO:0000313" key="3">
    <source>
        <dbReference type="EMBL" id="CAK0818509.1"/>
    </source>
</evidence>
<dbReference type="EMBL" id="CAUYUJ010006745">
    <property type="protein sequence ID" value="CAK0818509.1"/>
    <property type="molecule type" value="Genomic_DNA"/>
</dbReference>
<dbReference type="Proteomes" id="UP001189429">
    <property type="component" value="Unassembled WGS sequence"/>
</dbReference>